<feature type="domain" description="HTH lysR-type" evidence="5">
    <location>
        <begin position="1"/>
        <end position="58"/>
    </location>
</feature>
<dbReference type="Proteomes" id="UP001455384">
    <property type="component" value="Chromosome"/>
</dbReference>
<dbReference type="Gene3D" id="3.40.190.10">
    <property type="entry name" value="Periplasmic binding protein-like II"/>
    <property type="match status" value="2"/>
</dbReference>
<dbReference type="InterPro" id="IPR036390">
    <property type="entry name" value="WH_DNA-bd_sf"/>
</dbReference>
<dbReference type="SUPFAM" id="SSF46785">
    <property type="entry name" value="Winged helix' DNA-binding domain"/>
    <property type="match status" value="1"/>
</dbReference>
<gene>
    <name evidence="6" type="ORF">RQP18_00680</name>
</gene>
<evidence type="ECO:0000256" key="2">
    <source>
        <dbReference type="ARBA" id="ARBA00023015"/>
    </source>
</evidence>
<dbReference type="InterPro" id="IPR000847">
    <property type="entry name" value="LysR_HTH_N"/>
</dbReference>
<keyword evidence="7" id="KW-1185">Reference proteome</keyword>
<reference evidence="7" key="1">
    <citation type="submission" date="2023-10" db="EMBL/GenBank/DDBJ databases">
        <title>Genome analysis and identification of Salinococcus sp. Bachu38 nov., a PGPR from the rhizosphere of Tamarix.</title>
        <authorList>
            <person name="Liang Z."/>
            <person name="Zhang X."/>
            <person name="Jia J."/>
            <person name="Chen X."/>
            <person name="Wang Y."/>
            <person name="Wang Q."/>
            <person name="Wang R."/>
        </authorList>
    </citation>
    <scope>NUCLEOTIDE SEQUENCE [LARGE SCALE GENOMIC DNA]</scope>
    <source>
        <strain evidence="7">Bachu38</strain>
    </source>
</reference>
<organism evidence="6 7">
    <name type="scientific">Salinicoccus bachuensis</name>
    <dbReference type="NCBI Taxonomy" id="3136731"/>
    <lineage>
        <taxon>Bacteria</taxon>
        <taxon>Bacillati</taxon>
        <taxon>Bacillota</taxon>
        <taxon>Bacilli</taxon>
        <taxon>Bacillales</taxon>
        <taxon>Staphylococcaceae</taxon>
        <taxon>Salinicoccus</taxon>
    </lineage>
</organism>
<evidence type="ECO:0000256" key="3">
    <source>
        <dbReference type="ARBA" id="ARBA00023125"/>
    </source>
</evidence>
<keyword evidence="3" id="KW-0238">DNA-binding</keyword>
<keyword evidence="4" id="KW-0804">Transcription</keyword>
<proteinExistence type="inferred from homology"/>
<dbReference type="InterPro" id="IPR005119">
    <property type="entry name" value="LysR_subst-bd"/>
</dbReference>
<dbReference type="Pfam" id="PF00126">
    <property type="entry name" value="HTH_1"/>
    <property type="match status" value="1"/>
</dbReference>
<evidence type="ECO:0000313" key="7">
    <source>
        <dbReference type="Proteomes" id="UP001455384"/>
    </source>
</evidence>
<name>A0ABZ3CI47_9STAP</name>
<dbReference type="PROSITE" id="PS50931">
    <property type="entry name" value="HTH_LYSR"/>
    <property type="match status" value="1"/>
</dbReference>
<evidence type="ECO:0000259" key="5">
    <source>
        <dbReference type="PROSITE" id="PS50931"/>
    </source>
</evidence>
<dbReference type="InterPro" id="IPR036388">
    <property type="entry name" value="WH-like_DNA-bd_sf"/>
</dbReference>
<evidence type="ECO:0000256" key="4">
    <source>
        <dbReference type="ARBA" id="ARBA00023163"/>
    </source>
</evidence>
<dbReference type="PRINTS" id="PR00039">
    <property type="entry name" value="HTHLYSR"/>
</dbReference>
<dbReference type="SUPFAM" id="SSF53850">
    <property type="entry name" value="Periplasmic binding protein-like II"/>
    <property type="match status" value="1"/>
</dbReference>
<dbReference type="PANTHER" id="PTHR30126:SF39">
    <property type="entry name" value="HTH-TYPE TRANSCRIPTIONAL REGULATOR CYSL"/>
    <property type="match status" value="1"/>
</dbReference>
<dbReference type="Gene3D" id="1.10.10.10">
    <property type="entry name" value="Winged helix-like DNA-binding domain superfamily/Winged helix DNA-binding domain"/>
    <property type="match status" value="1"/>
</dbReference>
<accession>A0ABZ3CI47</accession>
<dbReference type="RefSeq" id="WP_342388272.1">
    <property type="nucleotide sequence ID" value="NZ_CP138333.2"/>
</dbReference>
<dbReference type="PANTHER" id="PTHR30126">
    <property type="entry name" value="HTH-TYPE TRANSCRIPTIONAL REGULATOR"/>
    <property type="match status" value="1"/>
</dbReference>
<dbReference type="Pfam" id="PF03466">
    <property type="entry name" value="LysR_substrate"/>
    <property type="match status" value="1"/>
</dbReference>
<dbReference type="EMBL" id="CP138333">
    <property type="protein sequence ID" value="WZX29718.1"/>
    <property type="molecule type" value="Genomic_DNA"/>
</dbReference>
<protein>
    <submittedName>
        <fullName evidence="6">LysR family transcriptional regulator</fullName>
    </submittedName>
</protein>
<evidence type="ECO:0000256" key="1">
    <source>
        <dbReference type="ARBA" id="ARBA00009437"/>
    </source>
</evidence>
<comment type="similarity">
    <text evidence="1">Belongs to the LysR transcriptional regulatory family.</text>
</comment>
<keyword evidence="2" id="KW-0805">Transcription regulation</keyword>
<evidence type="ECO:0000313" key="6">
    <source>
        <dbReference type="EMBL" id="WZX29718.1"/>
    </source>
</evidence>
<sequence length="296" mass="33331">MINQVARVFVAVVEERSFTRAASMLHMTQPAVSGYIKQLEEELDITLIERSTRGIRLNPAGEIYYHHAKEMMSLESRMHHLIHDLQEETKGPIHIGASYTYGEYILPSILARLVKKHPGIIPEVHISNSAAIMHGIKSSDLDIGIIEDEITDTKVNITRLLKDAMHIIGDATFPASPTLQTLEETTWLIREEGSGTRHYQEQVLERLGIHPKTITLSSTQAIKNAVASGIGLSLLSKHTIQHELETGRLQHINYNDMAIDRHFYLLTPDVRFQSTSTLALLRLLNETSIESHEVSH</sequence>